<proteinExistence type="predicted"/>
<dbReference type="InterPro" id="IPR011701">
    <property type="entry name" value="MFS"/>
</dbReference>
<reference evidence="3 4" key="1">
    <citation type="journal article" date="2024" name="Science">
        <title>Giant polyketide synthase enzymes in the biosynthesis of giant marine polyether toxins.</title>
        <authorList>
            <person name="Fallon T.R."/>
            <person name="Shende V.V."/>
            <person name="Wierzbicki I.H."/>
            <person name="Pendleton A.L."/>
            <person name="Watervoot N.F."/>
            <person name="Auber R.P."/>
            <person name="Gonzalez D.J."/>
            <person name="Wisecaver J.H."/>
            <person name="Moore B.S."/>
        </authorList>
    </citation>
    <scope>NUCLEOTIDE SEQUENCE [LARGE SCALE GENOMIC DNA]</scope>
    <source>
        <strain evidence="3 4">12B1</strain>
    </source>
</reference>
<dbReference type="PANTHER" id="PTHR23525:SF1">
    <property type="entry name" value="NODULIN-LIKE DOMAIN-CONTAINING PROTEIN"/>
    <property type="match status" value="1"/>
</dbReference>
<feature type="transmembrane region" description="Helical" evidence="2">
    <location>
        <begin position="79"/>
        <end position="99"/>
    </location>
</feature>
<feature type="transmembrane region" description="Helical" evidence="2">
    <location>
        <begin position="423"/>
        <end position="448"/>
    </location>
</feature>
<dbReference type="GO" id="GO:0022857">
    <property type="term" value="F:transmembrane transporter activity"/>
    <property type="evidence" value="ECO:0007669"/>
    <property type="project" value="InterPro"/>
</dbReference>
<evidence type="ECO:0008006" key="5">
    <source>
        <dbReference type="Google" id="ProtNLM"/>
    </source>
</evidence>
<accession>A0AB34K0L0</accession>
<evidence type="ECO:0000313" key="3">
    <source>
        <dbReference type="EMBL" id="KAL1526767.1"/>
    </source>
</evidence>
<dbReference type="Gene3D" id="1.20.1250.20">
    <property type="entry name" value="MFS general substrate transporter like domains"/>
    <property type="match status" value="2"/>
</dbReference>
<dbReference type="Proteomes" id="UP001515480">
    <property type="component" value="Unassembled WGS sequence"/>
</dbReference>
<comment type="caution">
    <text evidence="3">The sequence shown here is derived from an EMBL/GenBank/DDBJ whole genome shotgun (WGS) entry which is preliminary data.</text>
</comment>
<dbReference type="Pfam" id="PF07690">
    <property type="entry name" value="MFS_1"/>
    <property type="match status" value="1"/>
</dbReference>
<feature type="transmembrane region" description="Helical" evidence="2">
    <location>
        <begin position="395"/>
        <end position="417"/>
    </location>
</feature>
<sequence>MELRTCFSEWNHNVVVHVLLRLTSGFANSVWHGTVFVTFVYGLTGSNAFAGSLDAVQNVSALLCSLPIGWLADRWSASGVIALCALLVPVAAALTALAAVCGESISSFEVCRGGKAEVFLLVAQACWGAIGAAVDGPAQAMYAGSMRRADRSHFYTIAFVAYTLAGAAGRLLTICMFLAHGNAWDLSTLRDAVLVGVAFELLAGGCMLGYRSKAIVDEPREHANYKDSSPREAESEAPENVSEPACSDWIWLMPYVQLSSNLCFSWGAGMTVRFFPLFFERDCQLTPVGVQSVYLILPLVIALSSNVAAIIAKRLGRVLTIVLIRGAGCLLLVLMYIYADVRSDSPQQGPLSVWRPHVLFLVGLFLMRSGLANCTTPLSSALLMDYVSPTVRARWAGLGGSVVKVSWAASAAIGGVLADQYGYRFTFLLTALLQGVGTILQASLLTILPSSEGLQPQVFANPVKHDLSKPLLAVR</sequence>
<feature type="transmembrane region" description="Helical" evidence="2">
    <location>
        <begin position="318"/>
        <end position="338"/>
    </location>
</feature>
<dbReference type="PANTHER" id="PTHR23525">
    <property type="entry name" value="TRANSPORTER, PUTATIVE-RELATED"/>
    <property type="match status" value="1"/>
</dbReference>
<feature type="transmembrane region" description="Helical" evidence="2">
    <location>
        <begin position="119"/>
        <end position="142"/>
    </location>
</feature>
<feature type="compositionally biased region" description="Basic and acidic residues" evidence="1">
    <location>
        <begin position="221"/>
        <end position="234"/>
    </location>
</feature>
<feature type="transmembrane region" description="Helical" evidence="2">
    <location>
        <begin position="291"/>
        <end position="311"/>
    </location>
</feature>
<protein>
    <recommendedName>
        <fullName evidence="5">Major facilitator superfamily (MFS) profile domain-containing protein</fullName>
    </recommendedName>
</protein>
<feature type="transmembrane region" description="Helical" evidence="2">
    <location>
        <begin position="192"/>
        <end position="210"/>
    </location>
</feature>
<dbReference type="InterPro" id="IPR036259">
    <property type="entry name" value="MFS_trans_sf"/>
</dbReference>
<evidence type="ECO:0000313" key="4">
    <source>
        <dbReference type="Proteomes" id="UP001515480"/>
    </source>
</evidence>
<dbReference type="EMBL" id="JBGBPQ010000003">
    <property type="protein sequence ID" value="KAL1526767.1"/>
    <property type="molecule type" value="Genomic_DNA"/>
</dbReference>
<evidence type="ECO:0000256" key="2">
    <source>
        <dbReference type="SAM" id="Phobius"/>
    </source>
</evidence>
<keyword evidence="4" id="KW-1185">Reference proteome</keyword>
<organism evidence="3 4">
    <name type="scientific">Prymnesium parvum</name>
    <name type="common">Toxic golden alga</name>
    <dbReference type="NCBI Taxonomy" id="97485"/>
    <lineage>
        <taxon>Eukaryota</taxon>
        <taxon>Haptista</taxon>
        <taxon>Haptophyta</taxon>
        <taxon>Prymnesiophyceae</taxon>
        <taxon>Prymnesiales</taxon>
        <taxon>Prymnesiaceae</taxon>
        <taxon>Prymnesium</taxon>
    </lineage>
</organism>
<keyword evidence="2" id="KW-0812">Transmembrane</keyword>
<keyword evidence="2" id="KW-1133">Transmembrane helix</keyword>
<feature type="region of interest" description="Disordered" evidence="1">
    <location>
        <begin position="221"/>
        <end position="240"/>
    </location>
</feature>
<keyword evidence="2" id="KW-0472">Membrane</keyword>
<evidence type="ECO:0000256" key="1">
    <source>
        <dbReference type="SAM" id="MobiDB-lite"/>
    </source>
</evidence>
<dbReference type="AlphaFoldDB" id="A0AB34K0L0"/>
<feature type="transmembrane region" description="Helical" evidence="2">
    <location>
        <begin position="358"/>
        <end position="383"/>
    </location>
</feature>
<gene>
    <name evidence="3" type="ORF">AB1Y20_015463</name>
</gene>
<feature type="transmembrane region" description="Helical" evidence="2">
    <location>
        <begin position="55"/>
        <end position="72"/>
    </location>
</feature>
<dbReference type="SUPFAM" id="SSF103473">
    <property type="entry name" value="MFS general substrate transporter"/>
    <property type="match status" value="1"/>
</dbReference>
<name>A0AB34K0L0_PRYPA</name>
<feature type="transmembrane region" description="Helical" evidence="2">
    <location>
        <begin position="154"/>
        <end position="180"/>
    </location>
</feature>